<name>A0A941AJ06_9ACTN</name>
<gene>
    <name evidence="1" type="ORF">JOL79_18100</name>
</gene>
<protein>
    <submittedName>
        <fullName evidence="1">Uncharacterized protein</fullName>
    </submittedName>
</protein>
<dbReference type="RefSeq" id="WP_210157012.1">
    <property type="nucleotide sequence ID" value="NZ_JAFCNB010000009.1"/>
</dbReference>
<evidence type="ECO:0000313" key="1">
    <source>
        <dbReference type="EMBL" id="MBP2705731.1"/>
    </source>
</evidence>
<dbReference type="Proteomes" id="UP000674234">
    <property type="component" value="Unassembled WGS sequence"/>
</dbReference>
<keyword evidence="2" id="KW-1185">Reference proteome</keyword>
<reference evidence="1" key="1">
    <citation type="submission" date="2021-02" db="EMBL/GenBank/DDBJ databases">
        <title>Draft genome sequence of Microbispora sp. RL4-1S isolated from rice leaves in Thailand.</title>
        <authorList>
            <person name="Muangham S."/>
            <person name="Duangmal K."/>
        </authorList>
    </citation>
    <scope>NUCLEOTIDE SEQUENCE</scope>
    <source>
        <strain evidence="1">RL4-1S</strain>
    </source>
</reference>
<accession>A0A941AJ06</accession>
<dbReference type="EMBL" id="JAFCNB010000009">
    <property type="protein sequence ID" value="MBP2705731.1"/>
    <property type="molecule type" value="Genomic_DNA"/>
</dbReference>
<dbReference type="AlphaFoldDB" id="A0A941AJ06"/>
<evidence type="ECO:0000313" key="2">
    <source>
        <dbReference type="Proteomes" id="UP000674234"/>
    </source>
</evidence>
<comment type="caution">
    <text evidence="1">The sequence shown here is derived from an EMBL/GenBank/DDBJ whole genome shotgun (WGS) entry which is preliminary data.</text>
</comment>
<organism evidence="1 2">
    <name type="scientific">Microbispora oryzae</name>
    <dbReference type="NCBI Taxonomy" id="2806554"/>
    <lineage>
        <taxon>Bacteria</taxon>
        <taxon>Bacillati</taxon>
        <taxon>Actinomycetota</taxon>
        <taxon>Actinomycetes</taxon>
        <taxon>Streptosporangiales</taxon>
        <taxon>Streptosporangiaceae</taxon>
        <taxon>Microbispora</taxon>
    </lineage>
</organism>
<sequence>MRDQDGATYFKVPSSWQQVDPKAIEAALFGDPDSATAQVQKESVWTAAFDAHAKPSVLHLLEGSPGTDDQPFVFAKVQKLTEDEQNSASLNMLRNSSGLPVAVTEDVRKQLESDQESQLKGFELLADDVLPVADGVRGVRSVFNYRLDGGVQTFDETAYLSADGSHVSTLLIRCSAACYRQRAAEIDLIAKSFKVKRLINQ</sequence>
<proteinExistence type="predicted"/>